<keyword evidence="8 10" id="KW-0472">Membrane</keyword>
<evidence type="ECO:0000313" key="13">
    <source>
        <dbReference type="Proteomes" id="UP001139971"/>
    </source>
</evidence>
<evidence type="ECO:0000256" key="3">
    <source>
        <dbReference type="ARBA" id="ARBA00022475"/>
    </source>
</evidence>
<evidence type="ECO:0000313" key="12">
    <source>
        <dbReference type="EMBL" id="MDC8016263.1"/>
    </source>
</evidence>
<keyword evidence="4" id="KW-0973">c-di-GMP</keyword>
<evidence type="ECO:0000256" key="10">
    <source>
        <dbReference type="SAM" id="Phobius"/>
    </source>
</evidence>
<dbReference type="InterPro" id="IPR050706">
    <property type="entry name" value="Cyclic-di-GMP_PDE-like"/>
</dbReference>
<dbReference type="Proteomes" id="UP001139971">
    <property type="component" value="Unassembled WGS sequence"/>
</dbReference>
<evidence type="ECO:0000256" key="8">
    <source>
        <dbReference type="ARBA" id="ARBA00023136"/>
    </source>
</evidence>
<evidence type="ECO:0000256" key="1">
    <source>
        <dbReference type="ARBA" id="ARBA00004651"/>
    </source>
</evidence>
<dbReference type="AlphaFoldDB" id="A0A9X3YSE5"/>
<feature type="domain" description="EAL" evidence="11">
    <location>
        <begin position="260"/>
        <end position="512"/>
    </location>
</feature>
<dbReference type="GO" id="GO:0071111">
    <property type="term" value="F:cyclic-guanylate-specific phosphodiesterase activity"/>
    <property type="evidence" value="ECO:0007669"/>
    <property type="project" value="UniProtKB-EC"/>
</dbReference>
<dbReference type="EMBL" id="JAOVZO020000023">
    <property type="protein sequence ID" value="MDC8016263.1"/>
    <property type="molecule type" value="Genomic_DNA"/>
</dbReference>
<evidence type="ECO:0000256" key="9">
    <source>
        <dbReference type="ARBA" id="ARBA00034290"/>
    </source>
</evidence>
<keyword evidence="13" id="KW-1185">Reference proteome</keyword>
<dbReference type="PANTHER" id="PTHR33121">
    <property type="entry name" value="CYCLIC DI-GMP PHOSPHODIESTERASE PDEF"/>
    <property type="match status" value="1"/>
</dbReference>
<keyword evidence="7 10" id="KW-1133">Transmembrane helix</keyword>
<feature type="transmembrane region" description="Helical" evidence="10">
    <location>
        <begin position="235"/>
        <end position="254"/>
    </location>
</feature>
<evidence type="ECO:0000256" key="5">
    <source>
        <dbReference type="ARBA" id="ARBA00022692"/>
    </source>
</evidence>
<gene>
    <name evidence="12" type="ORF">OD750_027360</name>
</gene>
<dbReference type="SUPFAM" id="SSF141868">
    <property type="entry name" value="EAL domain-like"/>
    <property type="match status" value="1"/>
</dbReference>
<dbReference type="Pfam" id="PF00563">
    <property type="entry name" value="EAL"/>
    <property type="match status" value="1"/>
</dbReference>
<organism evidence="12 13">
    <name type="scientific">Tahibacter soli</name>
    <dbReference type="NCBI Taxonomy" id="2983605"/>
    <lineage>
        <taxon>Bacteria</taxon>
        <taxon>Pseudomonadati</taxon>
        <taxon>Pseudomonadota</taxon>
        <taxon>Gammaproteobacteria</taxon>
        <taxon>Lysobacterales</taxon>
        <taxon>Rhodanobacteraceae</taxon>
        <taxon>Tahibacter</taxon>
    </lineage>
</organism>
<evidence type="ECO:0000256" key="4">
    <source>
        <dbReference type="ARBA" id="ARBA00022636"/>
    </source>
</evidence>
<dbReference type="SMART" id="SM00052">
    <property type="entry name" value="EAL"/>
    <property type="match status" value="1"/>
</dbReference>
<evidence type="ECO:0000256" key="6">
    <source>
        <dbReference type="ARBA" id="ARBA00022801"/>
    </source>
</evidence>
<keyword evidence="3" id="KW-1003">Cell membrane</keyword>
<comment type="subcellular location">
    <subcellularLocation>
        <location evidence="1">Cell membrane</location>
        <topology evidence="1">Multi-pass membrane protein</topology>
    </subcellularLocation>
</comment>
<dbReference type="InterPro" id="IPR024744">
    <property type="entry name" value="CSS-motif_dom"/>
</dbReference>
<dbReference type="PANTHER" id="PTHR33121:SF81">
    <property type="entry name" value="CYCLIC DI-GMP PHOSPHODIESTERASE PDEB-RELATED"/>
    <property type="match status" value="1"/>
</dbReference>
<reference evidence="12" key="1">
    <citation type="submission" date="2023-02" db="EMBL/GenBank/DDBJ databases">
        <title>Tahibacter soli sp. nov. isolated from soil.</title>
        <authorList>
            <person name="Baek J.H."/>
            <person name="Lee J.K."/>
            <person name="Choi D.G."/>
            <person name="Jeon C.O."/>
        </authorList>
    </citation>
    <scope>NUCLEOTIDE SEQUENCE</scope>
    <source>
        <strain evidence="12">BL</strain>
    </source>
</reference>
<keyword evidence="6" id="KW-0378">Hydrolase</keyword>
<keyword evidence="5 10" id="KW-0812">Transmembrane</keyword>
<evidence type="ECO:0000256" key="2">
    <source>
        <dbReference type="ARBA" id="ARBA00012282"/>
    </source>
</evidence>
<sequence>MLFGSAIAALVGGVLLFAAIGWVVWRESVATETAYAGSLAASLGQRAEGIFVDTRDLLAGFDRSDAPRCSADHLRTLQQAAVSRPYIRAIGYWQASERRCGVGFLPPEGLKPARADRIYDTGVIAWWPNKSTEVGGVQLFLMRYGDHDVAIDPRLLLDLGPLQQRRAGLWVEKLRLAASPWDAELPVPDAVSAGVTVDRGNGVVVSRFSRNDLLPIDVIAVEPLDSVWNRHASTLIAGAAFGLVLVALWFLLILRYSRHQLSLATELRRAVAGEHIRVQYQPVVELATGHCIGAEVLARWTRDDGEVMRPDVFIALAEEAGFIQDVTLAVMRIAVRDLTQLRREFPGIAVNLNLAPADLQDERVGTTLASSLAAAGLPPDAIKLEITERALVNSNTSRALIRDFRRRGHEVAVDDFGTGYSSLSYLQTFELDVLKIDKSFVDAIGKEAATSQVIVHVIEMARSLGLATVAEGVETAEQERWLQEHRVAFGQGYYYSKPLDLEGYVEFLRRRRTA</sequence>
<dbReference type="CDD" id="cd01948">
    <property type="entry name" value="EAL"/>
    <property type="match status" value="1"/>
</dbReference>
<dbReference type="PROSITE" id="PS50883">
    <property type="entry name" value="EAL"/>
    <property type="match status" value="1"/>
</dbReference>
<proteinExistence type="predicted"/>
<comment type="catalytic activity">
    <reaction evidence="9">
        <text>3',3'-c-di-GMP + H2O = 5'-phosphoguanylyl(3'-&gt;5')guanosine + H(+)</text>
        <dbReference type="Rhea" id="RHEA:24902"/>
        <dbReference type="ChEBI" id="CHEBI:15377"/>
        <dbReference type="ChEBI" id="CHEBI:15378"/>
        <dbReference type="ChEBI" id="CHEBI:58754"/>
        <dbReference type="ChEBI" id="CHEBI:58805"/>
        <dbReference type="EC" id="3.1.4.52"/>
    </reaction>
</comment>
<dbReference type="Pfam" id="PF12792">
    <property type="entry name" value="CSS-motif"/>
    <property type="match status" value="1"/>
</dbReference>
<dbReference type="Gene3D" id="3.20.20.450">
    <property type="entry name" value="EAL domain"/>
    <property type="match status" value="1"/>
</dbReference>
<protein>
    <recommendedName>
        <fullName evidence="2">cyclic-guanylate-specific phosphodiesterase</fullName>
        <ecNumber evidence="2">3.1.4.52</ecNumber>
    </recommendedName>
</protein>
<dbReference type="InterPro" id="IPR035919">
    <property type="entry name" value="EAL_sf"/>
</dbReference>
<dbReference type="GO" id="GO:0005886">
    <property type="term" value="C:plasma membrane"/>
    <property type="evidence" value="ECO:0007669"/>
    <property type="project" value="UniProtKB-SubCell"/>
</dbReference>
<dbReference type="InterPro" id="IPR001633">
    <property type="entry name" value="EAL_dom"/>
</dbReference>
<name>A0A9X3YSE5_9GAMM</name>
<dbReference type="RefSeq" id="WP_263542458.1">
    <property type="nucleotide sequence ID" value="NZ_JAOVZO020000023.1"/>
</dbReference>
<evidence type="ECO:0000256" key="7">
    <source>
        <dbReference type="ARBA" id="ARBA00022989"/>
    </source>
</evidence>
<comment type="caution">
    <text evidence="12">The sequence shown here is derived from an EMBL/GenBank/DDBJ whole genome shotgun (WGS) entry which is preliminary data.</text>
</comment>
<evidence type="ECO:0000259" key="11">
    <source>
        <dbReference type="PROSITE" id="PS50883"/>
    </source>
</evidence>
<accession>A0A9X3YSE5</accession>
<dbReference type="EC" id="3.1.4.52" evidence="2"/>